<dbReference type="Proteomes" id="UP001185012">
    <property type="component" value="Unassembled WGS sequence"/>
</dbReference>
<keyword evidence="2" id="KW-1185">Reference proteome</keyword>
<dbReference type="EMBL" id="JAVDQG010000004">
    <property type="protein sequence ID" value="MDR6225981.1"/>
    <property type="molecule type" value="Genomic_DNA"/>
</dbReference>
<organism evidence="1 2">
    <name type="scientific">Desmospora profundinema</name>
    <dbReference type="NCBI Taxonomy" id="1571184"/>
    <lineage>
        <taxon>Bacteria</taxon>
        <taxon>Bacillati</taxon>
        <taxon>Bacillota</taxon>
        <taxon>Bacilli</taxon>
        <taxon>Bacillales</taxon>
        <taxon>Thermoactinomycetaceae</taxon>
        <taxon>Desmospora</taxon>
    </lineage>
</organism>
<gene>
    <name evidence="1" type="ORF">JOE21_001987</name>
</gene>
<name>A0ABU1IMR1_9BACL</name>
<dbReference type="RefSeq" id="WP_309865282.1">
    <property type="nucleotide sequence ID" value="NZ_JAVDQG010000004.1"/>
</dbReference>
<comment type="caution">
    <text evidence="1">The sequence shown here is derived from an EMBL/GenBank/DDBJ whole genome shotgun (WGS) entry which is preliminary data.</text>
</comment>
<proteinExistence type="predicted"/>
<dbReference type="PROSITE" id="PS51257">
    <property type="entry name" value="PROKAR_LIPOPROTEIN"/>
    <property type="match status" value="1"/>
</dbReference>
<accession>A0ABU1IMR1</accession>
<protein>
    <submittedName>
        <fullName evidence="1">Uncharacterized protein</fullName>
    </submittedName>
</protein>
<sequence length="147" mass="16472">MNGRTQRPISLILMVVVPVLLLMACSQESQPTKTSLDEKDVVVLYLDHPPVQGILDDVKKVMDRHQIDAHFFTMDSEEGKQIAEERDLQGHTPIAIWINGTMEHEVNGKTVTFYSFPEGSGSFMVENGQWTIDDLDQVLSEISGDAK</sequence>
<evidence type="ECO:0000313" key="2">
    <source>
        <dbReference type="Proteomes" id="UP001185012"/>
    </source>
</evidence>
<reference evidence="1 2" key="1">
    <citation type="submission" date="2023-07" db="EMBL/GenBank/DDBJ databases">
        <title>Genomic Encyclopedia of Type Strains, Phase IV (KMG-IV): sequencing the most valuable type-strain genomes for metagenomic binning, comparative biology and taxonomic classification.</title>
        <authorList>
            <person name="Goeker M."/>
        </authorList>
    </citation>
    <scope>NUCLEOTIDE SEQUENCE [LARGE SCALE GENOMIC DNA]</scope>
    <source>
        <strain evidence="1 2">DSM 45903</strain>
    </source>
</reference>
<evidence type="ECO:0000313" key="1">
    <source>
        <dbReference type="EMBL" id="MDR6225981.1"/>
    </source>
</evidence>